<dbReference type="GO" id="GO:0005576">
    <property type="term" value="C:extracellular region"/>
    <property type="evidence" value="ECO:0007669"/>
    <property type="project" value="UniProtKB-SubCell"/>
</dbReference>
<evidence type="ECO:0000256" key="4">
    <source>
        <dbReference type="SAM" id="MobiDB-lite"/>
    </source>
</evidence>
<feature type="domain" description="Zona pellucida sperm-binding protein 1/4 Ig-like" evidence="6">
    <location>
        <begin position="97"/>
        <end position="171"/>
    </location>
</feature>
<keyword evidence="8" id="KW-1185">Reference proteome</keyword>
<evidence type="ECO:0000313" key="7">
    <source>
        <dbReference type="EMBL" id="KAK7127896.1"/>
    </source>
</evidence>
<feature type="compositionally biased region" description="Polar residues" evidence="4">
    <location>
        <begin position="479"/>
        <end position="491"/>
    </location>
</feature>
<name>A0AAN9CBY9_9TELE</name>
<sequence length="491" mass="55240">MPWTNGILLFTMSVTMLTSLRASPESFSETGTAYRAVSENIHFGKLLIGAQDVVSDKEMEISGLRSAEKSDGYQSNEEERFQLAKAKLRRLGPFVHCGNDSMTLRIPGQIRMPHFLVDRGVESPVPLSEMPSSCGFSLKRARRDVSLDAPYQGCHVRQQGGRYILPLIIMGAPVQMSCPVSPPLPTVSCFPSGMIISLAVRADNVKVQVDGSWQPLLLAYSKCSFTLETVDGSLVVTAPFTGSCWEIKDTDIQLHFMYCDREVTLSCPVTQPTLAPTTIDPFQDPTDSQQMFYPFPIGRPWWYPHYHGRPGVRPVPPTVPPTTTTTPLQDPNQQMFQQMYPMSMFDPYYFNYRGSPVAPKPQQSRYPKYPPYMYPLKSPVEATTTPSTTTAAQFEQFAGYPPQYPKFYGPNPIVPPGVQYPFMPQYPQDPVFPPRSQYPQDPVFPPRSQYPQDPVFPPRSQYPQDPVFPPRSPKYVSSPARSSSIYWSPKQ</sequence>
<reference evidence="7 8" key="1">
    <citation type="submission" date="2024-02" db="EMBL/GenBank/DDBJ databases">
        <title>Chromosome-level genome assembly of the Eurasian Minnow (Phoxinus phoxinus).</title>
        <authorList>
            <person name="Oriowo T.O."/>
            <person name="Martin S."/>
            <person name="Stange M."/>
            <person name="Chrysostomakis Y."/>
            <person name="Brown T."/>
            <person name="Winkler S."/>
            <person name="Kukowka S."/>
            <person name="Myers E.W."/>
            <person name="Bohne A."/>
        </authorList>
    </citation>
    <scope>NUCLEOTIDE SEQUENCE [LARGE SCALE GENOMIC DNA]</scope>
    <source>
        <strain evidence="7">ZFMK-TIS-60720</strain>
        <tissue evidence="7">Whole Organism</tissue>
    </source>
</reference>
<comment type="subcellular location">
    <subcellularLocation>
        <location evidence="1">Secreted</location>
    </subcellularLocation>
</comment>
<dbReference type="AlphaFoldDB" id="A0AAN9CBY9"/>
<evidence type="ECO:0000313" key="8">
    <source>
        <dbReference type="Proteomes" id="UP001364617"/>
    </source>
</evidence>
<gene>
    <name evidence="7" type="ORF">R3I93_020466</name>
</gene>
<evidence type="ECO:0000256" key="2">
    <source>
        <dbReference type="ARBA" id="ARBA00022525"/>
    </source>
</evidence>
<keyword evidence="2" id="KW-0964">Secreted</keyword>
<evidence type="ECO:0000256" key="3">
    <source>
        <dbReference type="ARBA" id="ARBA00022729"/>
    </source>
</evidence>
<dbReference type="Pfam" id="PF22821">
    <property type="entry name" value="ZP1_ZP4_Ig-like"/>
    <property type="match status" value="1"/>
</dbReference>
<evidence type="ECO:0000256" key="5">
    <source>
        <dbReference type="SAM" id="SignalP"/>
    </source>
</evidence>
<keyword evidence="3 5" id="KW-0732">Signal</keyword>
<feature type="region of interest" description="Disordered" evidence="4">
    <location>
        <begin position="430"/>
        <end position="491"/>
    </location>
</feature>
<protein>
    <recommendedName>
        <fullName evidence="6">Zona pellucida sperm-binding protein 1/4 Ig-like domain-containing protein</fullName>
    </recommendedName>
</protein>
<feature type="chain" id="PRO_5042971373" description="Zona pellucida sperm-binding protein 1/4 Ig-like domain-containing protein" evidence="5">
    <location>
        <begin position="23"/>
        <end position="491"/>
    </location>
</feature>
<organism evidence="7 8">
    <name type="scientific">Phoxinus phoxinus</name>
    <name type="common">Eurasian minnow</name>
    <dbReference type="NCBI Taxonomy" id="58324"/>
    <lineage>
        <taxon>Eukaryota</taxon>
        <taxon>Metazoa</taxon>
        <taxon>Chordata</taxon>
        <taxon>Craniata</taxon>
        <taxon>Vertebrata</taxon>
        <taxon>Euteleostomi</taxon>
        <taxon>Actinopterygii</taxon>
        <taxon>Neopterygii</taxon>
        <taxon>Teleostei</taxon>
        <taxon>Ostariophysi</taxon>
        <taxon>Cypriniformes</taxon>
        <taxon>Leuciscidae</taxon>
        <taxon>Phoxininae</taxon>
        <taxon>Phoxinus</taxon>
    </lineage>
</organism>
<evidence type="ECO:0000259" key="6">
    <source>
        <dbReference type="Pfam" id="PF22821"/>
    </source>
</evidence>
<dbReference type="InterPro" id="IPR054554">
    <property type="entry name" value="ZP1/4_Ig-like"/>
</dbReference>
<dbReference type="Proteomes" id="UP001364617">
    <property type="component" value="Unassembled WGS sequence"/>
</dbReference>
<comment type="caution">
    <text evidence="7">The sequence shown here is derived from an EMBL/GenBank/DDBJ whole genome shotgun (WGS) entry which is preliminary data.</text>
</comment>
<accession>A0AAN9CBY9</accession>
<proteinExistence type="predicted"/>
<evidence type="ECO:0000256" key="1">
    <source>
        <dbReference type="ARBA" id="ARBA00004613"/>
    </source>
</evidence>
<dbReference type="EMBL" id="JAYKXH010000022">
    <property type="protein sequence ID" value="KAK7127896.1"/>
    <property type="molecule type" value="Genomic_DNA"/>
</dbReference>
<feature type="signal peptide" evidence="5">
    <location>
        <begin position="1"/>
        <end position="22"/>
    </location>
</feature>